<dbReference type="CDD" id="cd06225">
    <property type="entry name" value="HAMP"/>
    <property type="match status" value="1"/>
</dbReference>
<dbReference type="PROSITE" id="PS50885">
    <property type="entry name" value="HAMP"/>
    <property type="match status" value="1"/>
</dbReference>
<reference evidence="15" key="1">
    <citation type="submission" date="2017-09" db="EMBL/GenBank/DDBJ databases">
        <authorList>
            <person name="Varghese N."/>
            <person name="Submissions S."/>
        </authorList>
    </citation>
    <scope>NUCLEOTIDE SEQUENCE [LARGE SCALE GENOMIC DNA]</scope>
    <source>
        <strain evidence="15">DSM 29961</strain>
    </source>
</reference>
<dbReference type="EMBL" id="OCNH01000001">
    <property type="protein sequence ID" value="SOD78877.1"/>
    <property type="molecule type" value="Genomic_DNA"/>
</dbReference>
<evidence type="ECO:0000256" key="6">
    <source>
        <dbReference type="ARBA" id="ARBA00022692"/>
    </source>
</evidence>
<organism evidence="14 15">
    <name type="scientific">Spirosoma fluviale</name>
    <dbReference type="NCBI Taxonomy" id="1597977"/>
    <lineage>
        <taxon>Bacteria</taxon>
        <taxon>Pseudomonadati</taxon>
        <taxon>Bacteroidota</taxon>
        <taxon>Cytophagia</taxon>
        <taxon>Cytophagales</taxon>
        <taxon>Cytophagaceae</taxon>
        <taxon>Spirosoma</taxon>
    </lineage>
</organism>
<evidence type="ECO:0000256" key="1">
    <source>
        <dbReference type="ARBA" id="ARBA00000085"/>
    </source>
</evidence>
<evidence type="ECO:0000256" key="4">
    <source>
        <dbReference type="ARBA" id="ARBA00022553"/>
    </source>
</evidence>
<evidence type="ECO:0000256" key="2">
    <source>
        <dbReference type="ARBA" id="ARBA00004370"/>
    </source>
</evidence>
<dbReference type="InterPro" id="IPR004358">
    <property type="entry name" value="Sig_transdc_His_kin-like_C"/>
</dbReference>
<dbReference type="SMART" id="SM00387">
    <property type="entry name" value="HATPase_c"/>
    <property type="match status" value="1"/>
</dbReference>
<dbReference type="Pfam" id="PF02518">
    <property type="entry name" value="HATPase_c"/>
    <property type="match status" value="1"/>
</dbReference>
<keyword evidence="7 14" id="KW-0418">Kinase</keyword>
<dbReference type="PROSITE" id="PS50109">
    <property type="entry name" value="HIS_KIN"/>
    <property type="match status" value="1"/>
</dbReference>
<dbReference type="CDD" id="cd00082">
    <property type="entry name" value="HisKA"/>
    <property type="match status" value="1"/>
</dbReference>
<dbReference type="PANTHER" id="PTHR45436:SF5">
    <property type="entry name" value="SENSOR HISTIDINE KINASE TRCS"/>
    <property type="match status" value="1"/>
</dbReference>
<dbReference type="InterPro" id="IPR003660">
    <property type="entry name" value="HAMP_dom"/>
</dbReference>
<dbReference type="InterPro" id="IPR005467">
    <property type="entry name" value="His_kinase_dom"/>
</dbReference>
<proteinExistence type="predicted"/>
<keyword evidence="6 11" id="KW-0812">Transmembrane</keyword>
<feature type="transmembrane region" description="Helical" evidence="11">
    <location>
        <begin position="6"/>
        <end position="30"/>
    </location>
</feature>
<evidence type="ECO:0000259" key="12">
    <source>
        <dbReference type="PROSITE" id="PS50109"/>
    </source>
</evidence>
<dbReference type="PANTHER" id="PTHR45436">
    <property type="entry name" value="SENSOR HISTIDINE KINASE YKOH"/>
    <property type="match status" value="1"/>
</dbReference>
<dbReference type="SMART" id="SM00388">
    <property type="entry name" value="HisKA"/>
    <property type="match status" value="1"/>
</dbReference>
<accession>A0A286F6L3</accession>
<dbReference type="Pfam" id="PF00512">
    <property type="entry name" value="HisKA"/>
    <property type="match status" value="1"/>
</dbReference>
<dbReference type="SUPFAM" id="SSF47384">
    <property type="entry name" value="Homodimeric domain of signal transducing histidine kinase"/>
    <property type="match status" value="1"/>
</dbReference>
<feature type="transmembrane region" description="Helical" evidence="11">
    <location>
        <begin position="153"/>
        <end position="176"/>
    </location>
</feature>
<dbReference type="SMART" id="SM00304">
    <property type="entry name" value="HAMP"/>
    <property type="match status" value="1"/>
</dbReference>
<dbReference type="Pfam" id="PF00672">
    <property type="entry name" value="HAMP"/>
    <property type="match status" value="1"/>
</dbReference>
<dbReference type="Gene3D" id="1.10.287.130">
    <property type="match status" value="1"/>
</dbReference>
<evidence type="ECO:0000259" key="13">
    <source>
        <dbReference type="PROSITE" id="PS50885"/>
    </source>
</evidence>
<evidence type="ECO:0000256" key="7">
    <source>
        <dbReference type="ARBA" id="ARBA00022777"/>
    </source>
</evidence>
<evidence type="ECO:0000256" key="11">
    <source>
        <dbReference type="SAM" id="Phobius"/>
    </source>
</evidence>
<comment type="subcellular location">
    <subcellularLocation>
        <location evidence="2">Membrane</location>
    </subcellularLocation>
</comment>
<keyword evidence="4" id="KW-0597">Phosphoprotein</keyword>
<dbReference type="SUPFAM" id="SSF158472">
    <property type="entry name" value="HAMP domain-like"/>
    <property type="match status" value="1"/>
</dbReference>
<dbReference type="SUPFAM" id="SSF55874">
    <property type="entry name" value="ATPase domain of HSP90 chaperone/DNA topoisomerase II/histidine kinase"/>
    <property type="match status" value="1"/>
</dbReference>
<evidence type="ECO:0000256" key="5">
    <source>
        <dbReference type="ARBA" id="ARBA00022679"/>
    </source>
</evidence>
<dbReference type="AlphaFoldDB" id="A0A286F6L3"/>
<dbReference type="OrthoDB" id="594725at2"/>
<dbReference type="GO" id="GO:0005886">
    <property type="term" value="C:plasma membrane"/>
    <property type="evidence" value="ECO:0007669"/>
    <property type="project" value="TreeGrafter"/>
</dbReference>
<dbReference type="Proteomes" id="UP000219452">
    <property type="component" value="Unassembled WGS sequence"/>
</dbReference>
<evidence type="ECO:0000313" key="14">
    <source>
        <dbReference type="EMBL" id="SOD78877.1"/>
    </source>
</evidence>
<dbReference type="PRINTS" id="PR00344">
    <property type="entry name" value="BCTRLSENSOR"/>
</dbReference>
<dbReference type="InterPro" id="IPR003594">
    <property type="entry name" value="HATPase_dom"/>
</dbReference>
<feature type="domain" description="Histidine kinase" evidence="12">
    <location>
        <begin position="238"/>
        <end position="455"/>
    </location>
</feature>
<evidence type="ECO:0000256" key="3">
    <source>
        <dbReference type="ARBA" id="ARBA00012438"/>
    </source>
</evidence>
<dbReference type="RefSeq" id="WP_097124379.1">
    <property type="nucleotide sequence ID" value="NZ_OCNH01000001.1"/>
</dbReference>
<sequence length="455" mass="50961">MTLRNRLTGLFTAVVSGLLLLFCGTIYLVAERHRQYEFRERLKAEALTSAELLFGPDTTGRQLYKLLDKNHMTVLDEEEIIIYDYRNKIAYESGSDYLTVSKKQLDQVRLAGQLYWRVGPREIIGIRYTQHANRLVVLASGVDKYGFSKQRALAVLLSIGWGLAVLIVFGTGLVYAGRALRPIRRIIRQIDTITASKLERRLAESTDADELTQLAQRFNRMLDRLEEAFRQQRTFVSHASHELRTPLTAITGQLEVALLAGDDLDDLRDTVRSVLDDVRDLNRLTNGLLSLANISVDEAAVTIGVVPLDELVWQVRADLLRLRPDYIIVVTFGELPNPQTAPLVTGNESLLRTALFNLMENGGKFSPDHRVNVRLAIEPDTVTLTFQNQGPPIPDGELPEIFKPFQRGTNGRSVAGHGIGLSLTQRIVQLHRGRLTVTSNAAQGTSFRLDLPRAT</sequence>
<dbReference type="InterPro" id="IPR036890">
    <property type="entry name" value="HATPase_C_sf"/>
</dbReference>
<keyword evidence="5" id="KW-0808">Transferase</keyword>
<keyword evidence="10 11" id="KW-0472">Membrane</keyword>
<dbReference type="InterPro" id="IPR050428">
    <property type="entry name" value="TCS_sensor_his_kinase"/>
</dbReference>
<comment type="catalytic activity">
    <reaction evidence="1">
        <text>ATP + protein L-histidine = ADP + protein N-phospho-L-histidine.</text>
        <dbReference type="EC" id="2.7.13.3"/>
    </reaction>
</comment>
<keyword evidence="8 11" id="KW-1133">Transmembrane helix</keyword>
<evidence type="ECO:0000256" key="10">
    <source>
        <dbReference type="ARBA" id="ARBA00023136"/>
    </source>
</evidence>
<keyword evidence="9" id="KW-0902">Two-component regulatory system</keyword>
<evidence type="ECO:0000313" key="15">
    <source>
        <dbReference type="Proteomes" id="UP000219452"/>
    </source>
</evidence>
<evidence type="ECO:0000256" key="9">
    <source>
        <dbReference type="ARBA" id="ARBA00023012"/>
    </source>
</evidence>
<name>A0A286F6L3_9BACT</name>
<dbReference type="GO" id="GO:0000155">
    <property type="term" value="F:phosphorelay sensor kinase activity"/>
    <property type="evidence" value="ECO:0007669"/>
    <property type="project" value="InterPro"/>
</dbReference>
<protein>
    <recommendedName>
        <fullName evidence="3">histidine kinase</fullName>
        <ecNumber evidence="3">2.7.13.3</ecNumber>
    </recommendedName>
</protein>
<dbReference type="InterPro" id="IPR003661">
    <property type="entry name" value="HisK_dim/P_dom"/>
</dbReference>
<keyword evidence="15" id="KW-1185">Reference proteome</keyword>
<dbReference type="InterPro" id="IPR036097">
    <property type="entry name" value="HisK_dim/P_sf"/>
</dbReference>
<evidence type="ECO:0000256" key="8">
    <source>
        <dbReference type="ARBA" id="ARBA00022989"/>
    </source>
</evidence>
<dbReference type="EC" id="2.7.13.3" evidence="3"/>
<dbReference type="Gene3D" id="6.10.340.10">
    <property type="match status" value="1"/>
</dbReference>
<gene>
    <name evidence="14" type="ORF">SAMN06269250_0686</name>
</gene>
<feature type="domain" description="HAMP" evidence="13">
    <location>
        <begin position="177"/>
        <end position="230"/>
    </location>
</feature>
<dbReference type="Gene3D" id="3.30.565.10">
    <property type="entry name" value="Histidine kinase-like ATPase, C-terminal domain"/>
    <property type="match status" value="1"/>
</dbReference>